<evidence type="ECO:0000313" key="2">
    <source>
        <dbReference type="Proteomes" id="UP000001169"/>
    </source>
</evidence>
<sequence>MGCARVRGGKRLVEKRADFKSQVYAHPDKHGISYGWDPFSVNGREILAGKDFSLG</sequence>
<evidence type="ECO:0000313" key="1">
    <source>
        <dbReference type="EMBL" id="AAV46497.1"/>
    </source>
</evidence>
<gene>
    <name evidence="1" type="ordered locus">rrnAC1579</name>
</gene>
<reference evidence="1 2" key="1">
    <citation type="journal article" date="2004" name="Genome Res.">
        <title>Genome sequence of Haloarcula marismortui: a halophilic archaeon from the Dead Sea.</title>
        <authorList>
            <person name="Baliga N.S."/>
            <person name="Bonneau R."/>
            <person name="Facciotti M.T."/>
            <person name="Pan M."/>
            <person name="Glusman G."/>
            <person name="Deutsch E.W."/>
            <person name="Shannon P."/>
            <person name="Chiu Y."/>
            <person name="Weng R.S."/>
            <person name="Gan R.R."/>
            <person name="Hung P."/>
            <person name="Date S.V."/>
            <person name="Marcotte E."/>
            <person name="Hood L."/>
            <person name="Ng W.V."/>
        </authorList>
    </citation>
    <scope>NUCLEOTIDE SEQUENCE [LARGE SCALE GENOMIC DNA]</scope>
    <source>
        <strain evidence="2">ATCC 43049 / DSM 3752 / JCM 8966 / VKM B-1809</strain>
    </source>
</reference>
<dbReference type="HOGENOM" id="CLU_3020858_0_0_2"/>
<organism evidence="1 2">
    <name type="scientific">Haloarcula marismortui (strain ATCC 43049 / DSM 3752 / JCM 8966 / VKM B-1809)</name>
    <name type="common">Halobacterium marismortui</name>
    <dbReference type="NCBI Taxonomy" id="272569"/>
    <lineage>
        <taxon>Archaea</taxon>
        <taxon>Methanobacteriati</taxon>
        <taxon>Methanobacteriota</taxon>
        <taxon>Stenosarchaea group</taxon>
        <taxon>Halobacteria</taxon>
        <taxon>Halobacteriales</taxon>
        <taxon>Haloarculaceae</taxon>
        <taxon>Haloarcula</taxon>
    </lineage>
</organism>
<name>Q5V1V5_HALMA</name>
<dbReference type="AlphaFoldDB" id="Q5V1V5"/>
<accession>Q5V1V5</accession>
<dbReference type="EMBL" id="AY596297">
    <property type="protein sequence ID" value="AAV46497.1"/>
    <property type="molecule type" value="Genomic_DNA"/>
</dbReference>
<keyword evidence="2" id="KW-1185">Reference proteome</keyword>
<dbReference type="KEGG" id="hma:rrnAC1579"/>
<dbReference type="Proteomes" id="UP000001169">
    <property type="component" value="Chromosome I"/>
</dbReference>
<protein>
    <submittedName>
        <fullName evidence="1">Uncharacterized protein</fullName>
    </submittedName>
</protein>
<dbReference type="PATRIC" id="fig|272569.17.peg.2267"/>
<proteinExistence type="predicted"/>
<dbReference type="PaxDb" id="272569-rrnAC1579"/>
<dbReference type="EnsemblBacteria" id="AAV46497">
    <property type="protein sequence ID" value="AAV46497"/>
    <property type="gene ID" value="rrnAC1579"/>
</dbReference>
<dbReference type="eggNOG" id="arCOG03585">
    <property type="taxonomic scope" value="Archaea"/>
</dbReference>